<feature type="chain" id="PRO_5021404133" evidence="1">
    <location>
        <begin position="26"/>
        <end position="240"/>
    </location>
</feature>
<dbReference type="AlphaFoldDB" id="A0A506PP87"/>
<dbReference type="EMBL" id="VHIQ01000003">
    <property type="protein sequence ID" value="TPV33960.1"/>
    <property type="molecule type" value="Genomic_DNA"/>
</dbReference>
<dbReference type="Proteomes" id="UP000317332">
    <property type="component" value="Unassembled WGS sequence"/>
</dbReference>
<keyword evidence="1" id="KW-0732">Signal</keyword>
<evidence type="ECO:0000313" key="3">
    <source>
        <dbReference type="EMBL" id="TPV33960.1"/>
    </source>
</evidence>
<accession>A0A506PP87</accession>
<dbReference type="Pfam" id="PF10988">
    <property type="entry name" value="DUF2807"/>
    <property type="match status" value="1"/>
</dbReference>
<sequence length="240" mass="25163">MTTLVKMTVSAMLTLLFLSCNFIQGVTGDGNVKTQEREVSSSFTGIHTSNGLDVILTQDDVESIKVQADENLHDIITTEVENGVLKISTTKNIGYAKSKKVMVSFKDLETIKSTSGSDLRANGTLIFNSVDIEATSGCDVNLSIEAENLSGSATSGADLKLKGIATTINLKATSGADINTMNLSSKNAVVSVTSGADIKVNATQSIELSATSGGDIRYYGNPENVIKSEAVSGSIKPGKE</sequence>
<evidence type="ECO:0000313" key="4">
    <source>
        <dbReference type="Proteomes" id="UP000317332"/>
    </source>
</evidence>
<reference evidence="3 4" key="1">
    <citation type="submission" date="2019-06" db="EMBL/GenBank/DDBJ databases">
        <title>Flavobacteriaceae Paucihalobacterium erythroidium CWB-1, complete genome.</title>
        <authorList>
            <person name="Wu S."/>
        </authorList>
    </citation>
    <scope>NUCLEOTIDE SEQUENCE [LARGE SCALE GENOMIC DNA]</scope>
    <source>
        <strain evidence="3 4">CWB-1</strain>
    </source>
</reference>
<dbReference type="Gene3D" id="2.160.20.120">
    <property type="match status" value="1"/>
</dbReference>
<dbReference type="OrthoDB" id="942536at2"/>
<evidence type="ECO:0000259" key="2">
    <source>
        <dbReference type="Pfam" id="PF10988"/>
    </source>
</evidence>
<gene>
    <name evidence="3" type="ORF">FJ651_07315</name>
</gene>
<feature type="signal peptide" evidence="1">
    <location>
        <begin position="1"/>
        <end position="25"/>
    </location>
</feature>
<evidence type="ECO:0000256" key="1">
    <source>
        <dbReference type="SAM" id="SignalP"/>
    </source>
</evidence>
<protein>
    <submittedName>
        <fullName evidence="3">DUF2807 domain-containing protein</fullName>
    </submittedName>
</protein>
<dbReference type="RefSeq" id="WP_140989857.1">
    <property type="nucleotide sequence ID" value="NZ_VHIQ01000003.1"/>
</dbReference>
<dbReference type="PROSITE" id="PS51257">
    <property type="entry name" value="PROKAR_LIPOPROTEIN"/>
    <property type="match status" value="1"/>
</dbReference>
<dbReference type="InterPro" id="IPR021255">
    <property type="entry name" value="DUF2807"/>
</dbReference>
<feature type="domain" description="Putative auto-transporter adhesin head GIN" evidence="2">
    <location>
        <begin position="43"/>
        <end position="222"/>
    </location>
</feature>
<name>A0A506PP87_9FLAO</name>
<proteinExistence type="predicted"/>
<keyword evidence="4" id="KW-1185">Reference proteome</keyword>
<comment type="caution">
    <text evidence="3">The sequence shown here is derived from an EMBL/GenBank/DDBJ whole genome shotgun (WGS) entry which is preliminary data.</text>
</comment>
<organism evidence="3 4">
    <name type="scientific">Paucihalobacter ruber</name>
    <dbReference type="NCBI Taxonomy" id="2567861"/>
    <lineage>
        <taxon>Bacteria</taxon>
        <taxon>Pseudomonadati</taxon>
        <taxon>Bacteroidota</taxon>
        <taxon>Flavobacteriia</taxon>
        <taxon>Flavobacteriales</taxon>
        <taxon>Flavobacteriaceae</taxon>
        <taxon>Paucihalobacter</taxon>
    </lineage>
</organism>